<dbReference type="EMBL" id="JAJSOF020000029">
    <property type="protein sequence ID" value="KAJ4432365.1"/>
    <property type="molecule type" value="Genomic_DNA"/>
</dbReference>
<evidence type="ECO:0000256" key="2">
    <source>
        <dbReference type="SAM" id="MobiDB-lite"/>
    </source>
</evidence>
<comment type="caution">
    <text evidence="4">The sequence shown here is derived from an EMBL/GenBank/DDBJ whole genome shotgun (WGS) entry which is preliminary data.</text>
</comment>
<dbReference type="Gene3D" id="3.30.420.10">
    <property type="entry name" value="Ribonuclease H-like superfamily/Ribonuclease H"/>
    <property type="match status" value="1"/>
</dbReference>
<evidence type="ECO:0000313" key="4">
    <source>
        <dbReference type="EMBL" id="KAJ4432365.1"/>
    </source>
</evidence>
<evidence type="ECO:0000259" key="3">
    <source>
        <dbReference type="Pfam" id="PF01498"/>
    </source>
</evidence>
<evidence type="ECO:0000313" key="5">
    <source>
        <dbReference type="Proteomes" id="UP001148838"/>
    </source>
</evidence>
<name>A0ABQ8SEW8_PERAM</name>
<gene>
    <name evidence="4" type="ORF">ANN_20984</name>
</gene>
<keyword evidence="5" id="KW-1185">Reference proteome</keyword>
<dbReference type="Pfam" id="PF01498">
    <property type="entry name" value="HTH_Tnp_Tc3_2"/>
    <property type="match status" value="1"/>
</dbReference>
<dbReference type="InterPro" id="IPR002492">
    <property type="entry name" value="Transposase_Tc1-like"/>
</dbReference>
<comment type="subcellular location">
    <subcellularLocation>
        <location evidence="1">Nucleus</location>
    </subcellularLocation>
</comment>
<accession>A0ABQ8SEW8</accession>
<dbReference type="Proteomes" id="UP001148838">
    <property type="component" value="Unassembled WGS sequence"/>
</dbReference>
<sequence length="360" mass="41999">MNRSVVQLVNQAVNQSVNRVWFASAVSSVQNGQVEGTKCRAKEDDRLALKCDSLRKIGNIVNKSHSTIQYVVNKFEYCGFTANQKRNSKEKILKEREERFIIRQIKSNPRSSVPKARYLMTKTTRKTVSETTVRRVLYKYRFHGRRIRKRPFVSIKNRALRIKFAKVHVNKEQEFWDSDETKNNIFGSDGAHRVWRKENEADKEDNNLPTVKHGGGAIMIWGCKSSKGCDYYCLTPSHFVNYVSLHYKYRYTVDDGGGKSGMLVTTLCCVYKPYIRRKRRRPQLQRFDVALSSRSKSSDSPANDSPTRFKESSIRYCSSTVCKQRETARFGWTFYNRDMFDIDSRYDSEMNDLLTQINKQ</sequence>
<dbReference type="InterPro" id="IPR036397">
    <property type="entry name" value="RNaseH_sf"/>
</dbReference>
<feature type="region of interest" description="Disordered" evidence="2">
    <location>
        <begin position="290"/>
        <end position="309"/>
    </location>
</feature>
<feature type="domain" description="Transposase Tc1-like" evidence="3">
    <location>
        <begin position="99"/>
        <end position="170"/>
    </location>
</feature>
<reference evidence="4 5" key="1">
    <citation type="journal article" date="2022" name="Allergy">
        <title>Genome assembly and annotation of Periplaneta americana reveal a comprehensive cockroach allergen profile.</title>
        <authorList>
            <person name="Wang L."/>
            <person name="Xiong Q."/>
            <person name="Saelim N."/>
            <person name="Wang L."/>
            <person name="Nong W."/>
            <person name="Wan A.T."/>
            <person name="Shi M."/>
            <person name="Liu X."/>
            <person name="Cao Q."/>
            <person name="Hui J.H.L."/>
            <person name="Sookrung N."/>
            <person name="Leung T.F."/>
            <person name="Tungtrongchitr A."/>
            <person name="Tsui S.K.W."/>
        </authorList>
    </citation>
    <scope>NUCLEOTIDE SEQUENCE [LARGE SCALE GENOMIC DNA]</scope>
    <source>
        <strain evidence="4">PWHHKU_190912</strain>
    </source>
</reference>
<evidence type="ECO:0000256" key="1">
    <source>
        <dbReference type="ARBA" id="ARBA00004123"/>
    </source>
</evidence>
<protein>
    <recommendedName>
        <fullName evidence="3">Transposase Tc1-like domain-containing protein</fullName>
    </recommendedName>
</protein>
<dbReference type="SUPFAM" id="SSF46689">
    <property type="entry name" value="Homeodomain-like"/>
    <property type="match status" value="1"/>
</dbReference>
<dbReference type="PANTHER" id="PTHR23022">
    <property type="entry name" value="TRANSPOSABLE ELEMENT-RELATED"/>
    <property type="match status" value="1"/>
</dbReference>
<dbReference type="PANTHER" id="PTHR23022:SF135">
    <property type="entry name" value="SI:DKEY-77F5.3"/>
    <property type="match status" value="1"/>
</dbReference>
<dbReference type="InterPro" id="IPR009057">
    <property type="entry name" value="Homeodomain-like_sf"/>
</dbReference>
<organism evidence="4 5">
    <name type="scientific">Periplaneta americana</name>
    <name type="common">American cockroach</name>
    <name type="synonym">Blatta americana</name>
    <dbReference type="NCBI Taxonomy" id="6978"/>
    <lineage>
        <taxon>Eukaryota</taxon>
        <taxon>Metazoa</taxon>
        <taxon>Ecdysozoa</taxon>
        <taxon>Arthropoda</taxon>
        <taxon>Hexapoda</taxon>
        <taxon>Insecta</taxon>
        <taxon>Pterygota</taxon>
        <taxon>Neoptera</taxon>
        <taxon>Polyneoptera</taxon>
        <taxon>Dictyoptera</taxon>
        <taxon>Blattodea</taxon>
        <taxon>Blattoidea</taxon>
        <taxon>Blattidae</taxon>
        <taxon>Blattinae</taxon>
        <taxon>Periplaneta</taxon>
    </lineage>
</organism>
<dbReference type="InterPro" id="IPR052338">
    <property type="entry name" value="Transposase_5"/>
</dbReference>
<proteinExistence type="predicted"/>
<feature type="compositionally biased region" description="Polar residues" evidence="2">
    <location>
        <begin position="292"/>
        <end position="306"/>
    </location>
</feature>